<proteinExistence type="predicted"/>
<protein>
    <submittedName>
        <fullName evidence="2">Uncharacterized protein</fullName>
    </submittedName>
</protein>
<name>A0A1L9PXQ5_ASPVE</name>
<keyword evidence="3" id="KW-1185">Reference proteome</keyword>
<evidence type="ECO:0000313" key="3">
    <source>
        <dbReference type="Proteomes" id="UP000184073"/>
    </source>
</evidence>
<gene>
    <name evidence="2" type="ORF">ASPVEDRAFT_45724</name>
</gene>
<dbReference type="RefSeq" id="XP_040672092.1">
    <property type="nucleotide sequence ID" value="XM_040813374.1"/>
</dbReference>
<dbReference type="VEuPathDB" id="FungiDB:ASPVEDRAFT_45724"/>
<dbReference type="EMBL" id="KV878134">
    <property type="protein sequence ID" value="OJJ06330.1"/>
    <property type="molecule type" value="Genomic_DNA"/>
</dbReference>
<sequence length="83" mass="8892">MNAPVSPSPFHTAIAFSIDSAKISPEGDSQEVGVGTFNRLSIDVKDEGGLSKSIPKRRGEKQDVTSIGHPQYPEASRVLVEIN</sequence>
<evidence type="ECO:0000313" key="2">
    <source>
        <dbReference type="EMBL" id="OJJ06330.1"/>
    </source>
</evidence>
<dbReference type="AlphaFoldDB" id="A0A1L9PXQ5"/>
<dbReference type="Proteomes" id="UP000184073">
    <property type="component" value="Unassembled WGS sequence"/>
</dbReference>
<reference evidence="3" key="1">
    <citation type="journal article" date="2017" name="Genome Biol.">
        <title>Comparative genomics reveals high biological diversity and specific adaptations in the industrially and medically important fungal genus Aspergillus.</title>
        <authorList>
            <person name="de Vries R.P."/>
            <person name="Riley R."/>
            <person name="Wiebenga A."/>
            <person name="Aguilar-Osorio G."/>
            <person name="Amillis S."/>
            <person name="Uchima C.A."/>
            <person name="Anderluh G."/>
            <person name="Asadollahi M."/>
            <person name="Askin M."/>
            <person name="Barry K."/>
            <person name="Battaglia E."/>
            <person name="Bayram O."/>
            <person name="Benocci T."/>
            <person name="Braus-Stromeyer S.A."/>
            <person name="Caldana C."/>
            <person name="Canovas D."/>
            <person name="Cerqueira G.C."/>
            <person name="Chen F."/>
            <person name="Chen W."/>
            <person name="Choi C."/>
            <person name="Clum A."/>
            <person name="Dos Santos R.A."/>
            <person name="Damasio A.R."/>
            <person name="Diallinas G."/>
            <person name="Emri T."/>
            <person name="Fekete E."/>
            <person name="Flipphi M."/>
            <person name="Freyberg S."/>
            <person name="Gallo A."/>
            <person name="Gournas C."/>
            <person name="Habgood R."/>
            <person name="Hainaut M."/>
            <person name="Harispe M.L."/>
            <person name="Henrissat B."/>
            <person name="Hilden K.S."/>
            <person name="Hope R."/>
            <person name="Hossain A."/>
            <person name="Karabika E."/>
            <person name="Karaffa L."/>
            <person name="Karanyi Z."/>
            <person name="Krasevec N."/>
            <person name="Kuo A."/>
            <person name="Kusch H."/>
            <person name="LaButti K."/>
            <person name="Lagendijk E.L."/>
            <person name="Lapidus A."/>
            <person name="Levasseur A."/>
            <person name="Lindquist E."/>
            <person name="Lipzen A."/>
            <person name="Logrieco A.F."/>
            <person name="MacCabe A."/>
            <person name="Maekelae M.R."/>
            <person name="Malavazi I."/>
            <person name="Melin P."/>
            <person name="Meyer V."/>
            <person name="Mielnichuk N."/>
            <person name="Miskei M."/>
            <person name="Molnar A.P."/>
            <person name="Mule G."/>
            <person name="Ngan C.Y."/>
            <person name="Orejas M."/>
            <person name="Orosz E."/>
            <person name="Ouedraogo J.P."/>
            <person name="Overkamp K.M."/>
            <person name="Park H.-S."/>
            <person name="Perrone G."/>
            <person name="Piumi F."/>
            <person name="Punt P.J."/>
            <person name="Ram A.F."/>
            <person name="Ramon A."/>
            <person name="Rauscher S."/>
            <person name="Record E."/>
            <person name="Riano-Pachon D.M."/>
            <person name="Robert V."/>
            <person name="Roehrig J."/>
            <person name="Ruller R."/>
            <person name="Salamov A."/>
            <person name="Salih N.S."/>
            <person name="Samson R.A."/>
            <person name="Sandor E."/>
            <person name="Sanguinetti M."/>
            <person name="Schuetze T."/>
            <person name="Sepcic K."/>
            <person name="Shelest E."/>
            <person name="Sherlock G."/>
            <person name="Sophianopoulou V."/>
            <person name="Squina F.M."/>
            <person name="Sun H."/>
            <person name="Susca A."/>
            <person name="Todd R.B."/>
            <person name="Tsang A."/>
            <person name="Unkles S.E."/>
            <person name="van de Wiele N."/>
            <person name="van Rossen-Uffink D."/>
            <person name="Oliveira J.V."/>
            <person name="Vesth T.C."/>
            <person name="Visser J."/>
            <person name="Yu J.-H."/>
            <person name="Zhou M."/>
            <person name="Andersen M.R."/>
            <person name="Archer D.B."/>
            <person name="Baker S.E."/>
            <person name="Benoit I."/>
            <person name="Brakhage A.A."/>
            <person name="Braus G.H."/>
            <person name="Fischer R."/>
            <person name="Frisvad J.C."/>
            <person name="Goldman G.H."/>
            <person name="Houbraken J."/>
            <person name="Oakley B."/>
            <person name="Pocsi I."/>
            <person name="Scazzocchio C."/>
            <person name="Seiboth B."/>
            <person name="vanKuyk P.A."/>
            <person name="Wortman J."/>
            <person name="Dyer P.S."/>
            <person name="Grigoriev I.V."/>
        </authorList>
    </citation>
    <scope>NUCLEOTIDE SEQUENCE [LARGE SCALE GENOMIC DNA]</scope>
    <source>
        <strain evidence="3">CBS 583.65</strain>
    </source>
</reference>
<dbReference type="GeneID" id="63728885"/>
<feature type="region of interest" description="Disordered" evidence="1">
    <location>
        <begin position="48"/>
        <end position="72"/>
    </location>
</feature>
<organism evidence="2 3">
    <name type="scientific">Aspergillus versicolor CBS 583.65</name>
    <dbReference type="NCBI Taxonomy" id="1036611"/>
    <lineage>
        <taxon>Eukaryota</taxon>
        <taxon>Fungi</taxon>
        <taxon>Dikarya</taxon>
        <taxon>Ascomycota</taxon>
        <taxon>Pezizomycotina</taxon>
        <taxon>Eurotiomycetes</taxon>
        <taxon>Eurotiomycetidae</taxon>
        <taxon>Eurotiales</taxon>
        <taxon>Aspergillaceae</taxon>
        <taxon>Aspergillus</taxon>
        <taxon>Aspergillus subgen. Nidulantes</taxon>
    </lineage>
</organism>
<accession>A0A1L9PXQ5</accession>
<evidence type="ECO:0000256" key="1">
    <source>
        <dbReference type="SAM" id="MobiDB-lite"/>
    </source>
</evidence>